<dbReference type="RefSeq" id="WP_025747792.1">
    <property type="nucleotide sequence ID" value="NZ_FOXR01000043.1"/>
</dbReference>
<evidence type="ECO:0000313" key="4">
    <source>
        <dbReference type="Proteomes" id="UP000198577"/>
    </source>
</evidence>
<reference evidence="3 4" key="1">
    <citation type="submission" date="2016-10" db="EMBL/GenBank/DDBJ databases">
        <authorList>
            <person name="de Groot N.N."/>
        </authorList>
    </citation>
    <scope>NUCLEOTIDE SEQUENCE [LARGE SCALE GENOMIC DNA]</scope>
    <source>
        <strain evidence="3 4">DSM 20678</strain>
    </source>
</reference>
<dbReference type="AlphaFoldDB" id="A0A1I5YE89"/>
<evidence type="ECO:0000256" key="1">
    <source>
        <dbReference type="SAM" id="Phobius"/>
    </source>
</evidence>
<dbReference type="EMBL" id="FOXR01000043">
    <property type="protein sequence ID" value="SFQ42516.1"/>
    <property type="molecule type" value="Genomic_DNA"/>
</dbReference>
<keyword evidence="1" id="KW-0472">Membrane</keyword>
<dbReference type="OrthoDB" id="1807202at2"/>
<sequence>MSVTGVFKVAPYDAFVKTMTYIVSPILTIFAIVVAVASKVWIFPLMVFLFHIYPYFFSSVREYVIKADRLVINRPVGSFSLPYSQIIAAKVVNSVNIGYKVFANAGLFGYYGLFYSKDDNDRVRIYATNLKQLVQIKTGDGKKIYISPAEPEKFVEALKQYLNQHFQGGENP</sequence>
<feature type="domain" description="Bacterial Pleckstrin homology" evidence="2">
    <location>
        <begin position="62"/>
        <end position="160"/>
    </location>
</feature>
<dbReference type="Pfam" id="PF10882">
    <property type="entry name" value="bPH_5"/>
    <property type="match status" value="1"/>
</dbReference>
<dbReference type="STRING" id="937334.SAMN05444406_14313"/>
<accession>A0A1I5YE89</accession>
<organism evidence="3 4">
    <name type="scientific">Caldicoprobacter faecalis</name>
    <dbReference type="NCBI Taxonomy" id="937334"/>
    <lineage>
        <taxon>Bacteria</taxon>
        <taxon>Bacillati</taxon>
        <taxon>Bacillota</taxon>
        <taxon>Clostridia</taxon>
        <taxon>Caldicoprobacterales</taxon>
        <taxon>Caldicoprobacteraceae</taxon>
        <taxon>Caldicoprobacter</taxon>
    </lineage>
</organism>
<evidence type="ECO:0000313" key="3">
    <source>
        <dbReference type="EMBL" id="SFQ42516.1"/>
    </source>
</evidence>
<dbReference type="Proteomes" id="UP000198577">
    <property type="component" value="Unassembled WGS sequence"/>
</dbReference>
<name>A0A1I5YE89_9FIRM</name>
<keyword evidence="4" id="KW-1185">Reference proteome</keyword>
<evidence type="ECO:0000259" key="2">
    <source>
        <dbReference type="Pfam" id="PF10882"/>
    </source>
</evidence>
<keyword evidence="1" id="KW-1133">Transmembrane helix</keyword>
<feature type="transmembrane region" description="Helical" evidence="1">
    <location>
        <begin position="20"/>
        <end position="53"/>
    </location>
</feature>
<proteinExistence type="predicted"/>
<keyword evidence="1" id="KW-0812">Transmembrane</keyword>
<protein>
    <submittedName>
        <fullName evidence="3">PH domain-containing protein</fullName>
    </submittedName>
</protein>
<gene>
    <name evidence="3" type="ORF">SAMN05444406_14313</name>
</gene>
<dbReference type="InterPro" id="IPR027783">
    <property type="entry name" value="Bacterial_PH-related"/>
</dbReference>